<dbReference type="PROSITE" id="PS50012">
    <property type="entry name" value="RCC1_3"/>
    <property type="match status" value="1"/>
</dbReference>
<reference evidence="2" key="1">
    <citation type="submission" date="2021-01" db="EMBL/GenBank/DDBJ databases">
        <title>Modified the classification status of verrucomicrobia.</title>
        <authorList>
            <person name="Feng X."/>
        </authorList>
    </citation>
    <scope>NUCLEOTIDE SEQUENCE</scope>
    <source>
        <strain evidence="2">JCM 18052</strain>
    </source>
</reference>
<dbReference type="Pfam" id="PF00415">
    <property type="entry name" value="RCC1"/>
    <property type="match status" value="2"/>
</dbReference>
<dbReference type="RefSeq" id="WP_200351346.1">
    <property type="nucleotide sequence ID" value="NZ_BAABHZ010000006.1"/>
</dbReference>
<accession>A0A934R7A0</accession>
<organism evidence="2 3">
    <name type="scientific">Luteolibacter yonseiensis</name>
    <dbReference type="NCBI Taxonomy" id="1144680"/>
    <lineage>
        <taxon>Bacteria</taxon>
        <taxon>Pseudomonadati</taxon>
        <taxon>Verrucomicrobiota</taxon>
        <taxon>Verrucomicrobiia</taxon>
        <taxon>Verrucomicrobiales</taxon>
        <taxon>Verrucomicrobiaceae</taxon>
        <taxon>Luteolibacter</taxon>
    </lineage>
</organism>
<comment type="caution">
    <text evidence="2">The sequence shown here is derived from an EMBL/GenBank/DDBJ whole genome shotgun (WGS) entry which is preliminary data.</text>
</comment>
<dbReference type="GO" id="GO:0005737">
    <property type="term" value="C:cytoplasm"/>
    <property type="evidence" value="ECO:0007669"/>
    <property type="project" value="TreeGrafter"/>
</dbReference>
<dbReference type="GO" id="GO:0005085">
    <property type="term" value="F:guanyl-nucleotide exchange factor activity"/>
    <property type="evidence" value="ECO:0007669"/>
    <property type="project" value="TreeGrafter"/>
</dbReference>
<dbReference type="EMBL" id="JAENIK010000011">
    <property type="protein sequence ID" value="MBK1816409.1"/>
    <property type="molecule type" value="Genomic_DNA"/>
</dbReference>
<evidence type="ECO:0008006" key="4">
    <source>
        <dbReference type="Google" id="ProtNLM"/>
    </source>
</evidence>
<keyword evidence="3" id="KW-1185">Reference proteome</keyword>
<dbReference type="InterPro" id="IPR013783">
    <property type="entry name" value="Ig-like_fold"/>
</dbReference>
<feature type="signal peptide" evidence="1">
    <location>
        <begin position="1"/>
        <end position="28"/>
    </location>
</feature>
<dbReference type="Proteomes" id="UP000600139">
    <property type="component" value="Unassembled WGS sequence"/>
</dbReference>
<keyword evidence="1" id="KW-0732">Signal</keyword>
<dbReference type="AlphaFoldDB" id="A0A934R7A0"/>
<dbReference type="InterPro" id="IPR009091">
    <property type="entry name" value="RCC1/BLIP-II"/>
</dbReference>
<proteinExistence type="predicted"/>
<sequence>MRHFLKPAFTGGLGIAMAALSFITHGAAAPLVGAGSHSSIVVRDDNFLWSAGPYGSHAPPSALKLGTAWSVIDCVDDRTVGIDSNGALWTWGSAIGLERPYSSVYPVQVGTDSHWRSVSADDRYTLAVKEDGTLWGWGNFYVGYVPIFDSWVPVQVGSASNWSFVTGSGYNLGIRKDGSLWALGHNGHGNLGDGTNVSRTEPVRVGNATNWKSAACVDWTSFGIKEDGSLWVWGGNGGTYGNGGTGGSSMVPVRVGTDNNWRKISGKNSAVLALRTDGSLWSWGVNSGGMLGLGATTAQYSPARIGTDKNWADVSAGDGHVIAARTDGSIWAWGNNAIGQFGITGVSSSNVPLDVSTAFVAVPRFVIYDDYGPVVNYPQQYWSVKTAIEHEPTDLEIRIRNDGFIPLDLSASRAQGFTATFPPTVAGLSDATIKVRMDAGTAGNFVGQLVLNSNDSARPMFTVNLDGRVVSAADDTDNDGMNDAAEVALAPLGFVWNSTETTKVAQFFENAGLAGLFQASEIQAVEWKAGAPFINLPAQTIRIPLELKSSADISAPLITPENLLESAGGGLEISVPLQPGKRFIWLKKP</sequence>
<dbReference type="Gene3D" id="2.60.40.10">
    <property type="entry name" value="Immunoglobulins"/>
    <property type="match status" value="1"/>
</dbReference>
<dbReference type="Gene3D" id="2.130.10.30">
    <property type="entry name" value="Regulator of chromosome condensation 1/beta-lactamase-inhibitor protein II"/>
    <property type="match status" value="2"/>
</dbReference>
<dbReference type="InterPro" id="IPR051553">
    <property type="entry name" value="Ran_GTPase-activating"/>
</dbReference>
<gene>
    <name evidence="2" type="ORF">JIN84_12350</name>
</gene>
<name>A0A934R7A0_9BACT</name>
<evidence type="ECO:0000313" key="3">
    <source>
        <dbReference type="Proteomes" id="UP000600139"/>
    </source>
</evidence>
<dbReference type="PANTHER" id="PTHR45982">
    <property type="entry name" value="REGULATOR OF CHROMOSOME CONDENSATION"/>
    <property type="match status" value="1"/>
</dbReference>
<dbReference type="InterPro" id="IPR000408">
    <property type="entry name" value="Reg_chr_condens"/>
</dbReference>
<evidence type="ECO:0000313" key="2">
    <source>
        <dbReference type="EMBL" id="MBK1816409.1"/>
    </source>
</evidence>
<dbReference type="SUPFAM" id="SSF50985">
    <property type="entry name" value="RCC1/BLIP-II"/>
    <property type="match status" value="2"/>
</dbReference>
<evidence type="ECO:0000256" key="1">
    <source>
        <dbReference type="SAM" id="SignalP"/>
    </source>
</evidence>
<dbReference type="PANTHER" id="PTHR45982:SF1">
    <property type="entry name" value="REGULATOR OF CHROMOSOME CONDENSATION"/>
    <property type="match status" value="1"/>
</dbReference>
<feature type="chain" id="PRO_5037296839" description="Alpha-tubulin suppressor-like RCC1 family protein" evidence="1">
    <location>
        <begin position="29"/>
        <end position="589"/>
    </location>
</feature>
<protein>
    <recommendedName>
        <fullName evidence="4">Alpha-tubulin suppressor-like RCC1 family protein</fullName>
    </recommendedName>
</protein>